<dbReference type="InterPro" id="IPR013424">
    <property type="entry name" value="Ice-binding_C"/>
</dbReference>
<feature type="compositionally biased region" description="Low complexity" evidence="1">
    <location>
        <begin position="275"/>
        <end position="293"/>
    </location>
</feature>
<keyword evidence="6" id="KW-1185">Reference proteome</keyword>
<dbReference type="KEGG" id="rlc:K227x_61800"/>
<dbReference type="Proteomes" id="UP000318538">
    <property type="component" value="Chromosome"/>
</dbReference>
<feature type="domain" description="Sporulation stage II protein D amidase enhancer LytB N-terminal" evidence="4">
    <location>
        <begin position="59"/>
        <end position="134"/>
    </location>
</feature>
<feature type="chain" id="PRO_5021843603" evidence="2">
    <location>
        <begin position="32"/>
        <end position="487"/>
    </location>
</feature>
<dbReference type="NCBIfam" id="TIGR02595">
    <property type="entry name" value="PEP_CTERM"/>
    <property type="match status" value="1"/>
</dbReference>
<sequence precursor="true">MIAVPKNPRMNTVIVRLICLGLVLVASPLTAAVVDGIGEITVRDDSGDGTFFTVDFEGNYLPNVVRRENGAASFEALKVQAVAARTFAYYKLRGDTFIRNGTSDQVYSLGGVQPNPGGLWEAAVRATEGEILSFNGILTATFYVAGAIPSNSSAVATGSDPDPTNTERFVTYTFANDRLGPNNTGTTLGFVGTPSNPNYPNRGAMSQNGSDRLSDDGAFYQNILKFYYGGDIQLGLVNPLPGQPPMHKTLTGFEAGNEHFARAINFAGQTRNLGAGSSAEVSQQEAQEGSSSQKITIDYDAAGDRSDNGVQDGFTVRHLSGVANGRRLSNITNGAPTNPAGDPVGNLVLPTEGSIGFWLLAEPVASDANLRVAITIDEWQNDVANADLEQSTYLDIIADGQWHQYQWSLNNDSLWLPAFGASSLGDGVLGQNMTVDSIVFRGQSDAVIYLDSVFYSSVVAVPEPSTTLGLLTLGIAAVWRRRRTARG</sequence>
<evidence type="ECO:0000256" key="1">
    <source>
        <dbReference type="SAM" id="MobiDB-lite"/>
    </source>
</evidence>
<organism evidence="5 6">
    <name type="scientific">Rubripirellula lacrimiformis</name>
    <dbReference type="NCBI Taxonomy" id="1930273"/>
    <lineage>
        <taxon>Bacteria</taxon>
        <taxon>Pseudomonadati</taxon>
        <taxon>Planctomycetota</taxon>
        <taxon>Planctomycetia</taxon>
        <taxon>Pirellulales</taxon>
        <taxon>Pirellulaceae</taxon>
        <taxon>Rubripirellula</taxon>
    </lineage>
</organism>
<keyword evidence="2" id="KW-0732">Signal</keyword>
<dbReference type="EMBL" id="CP036525">
    <property type="protein sequence ID" value="QDT07752.1"/>
    <property type="molecule type" value="Genomic_DNA"/>
</dbReference>
<reference evidence="5 6" key="1">
    <citation type="submission" date="2019-02" db="EMBL/GenBank/DDBJ databases">
        <title>Deep-cultivation of Planctomycetes and their phenomic and genomic characterization uncovers novel biology.</title>
        <authorList>
            <person name="Wiegand S."/>
            <person name="Jogler M."/>
            <person name="Boedeker C."/>
            <person name="Pinto D."/>
            <person name="Vollmers J."/>
            <person name="Rivas-Marin E."/>
            <person name="Kohn T."/>
            <person name="Peeters S.H."/>
            <person name="Heuer A."/>
            <person name="Rast P."/>
            <person name="Oberbeckmann S."/>
            <person name="Bunk B."/>
            <person name="Jeske O."/>
            <person name="Meyerdierks A."/>
            <person name="Storesund J.E."/>
            <person name="Kallscheuer N."/>
            <person name="Luecker S."/>
            <person name="Lage O.M."/>
            <person name="Pohl T."/>
            <person name="Merkel B.J."/>
            <person name="Hornburger P."/>
            <person name="Mueller R.-W."/>
            <person name="Bruemmer F."/>
            <person name="Labrenz M."/>
            <person name="Spormann A.M."/>
            <person name="Op den Camp H."/>
            <person name="Overmann J."/>
            <person name="Amann R."/>
            <person name="Jetten M.S.M."/>
            <person name="Mascher T."/>
            <person name="Medema M.H."/>
            <person name="Devos D.P."/>
            <person name="Kaster A.-K."/>
            <person name="Ovreas L."/>
            <person name="Rohde M."/>
            <person name="Galperin M.Y."/>
            <person name="Jogler C."/>
        </authorList>
    </citation>
    <scope>NUCLEOTIDE SEQUENCE [LARGE SCALE GENOMIC DNA]</scope>
    <source>
        <strain evidence="5 6">K22_7</strain>
    </source>
</reference>
<dbReference type="InterPro" id="IPR013693">
    <property type="entry name" value="SpoIID/LytB_N"/>
</dbReference>
<feature type="signal peptide" evidence="2">
    <location>
        <begin position="1"/>
        <end position="31"/>
    </location>
</feature>
<dbReference type="OrthoDB" id="240606at2"/>
<evidence type="ECO:0000259" key="3">
    <source>
        <dbReference type="Pfam" id="PF07589"/>
    </source>
</evidence>
<evidence type="ECO:0000256" key="2">
    <source>
        <dbReference type="SAM" id="SignalP"/>
    </source>
</evidence>
<accession>A0A517NKT9</accession>
<dbReference type="Pfam" id="PF08486">
    <property type="entry name" value="SpoIID"/>
    <property type="match status" value="1"/>
</dbReference>
<gene>
    <name evidence="5" type="ORF">K227x_61800</name>
</gene>
<feature type="region of interest" description="Disordered" evidence="1">
    <location>
        <begin position="275"/>
        <end position="294"/>
    </location>
</feature>
<dbReference type="Pfam" id="PF07589">
    <property type="entry name" value="PEP-CTERM"/>
    <property type="match status" value="1"/>
</dbReference>
<name>A0A517NKT9_9BACT</name>
<feature type="domain" description="Ice-binding protein C-terminal" evidence="3">
    <location>
        <begin position="460"/>
        <end position="482"/>
    </location>
</feature>
<evidence type="ECO:0000313" key="6">
    <source>
        <dbReference type="Proteomes" id="UP000318538"/>
    </source>
</evidence>
<evidence type="ECO:0000259" key="4">
    <source>
        <dbReference type="Pfam" id="PF08486"/>
    </source>
</evidence>
<protein>
    <submittedName>
        <fullName evidence="5">Stage II sporulation protein</fullName>
    </submittedName>
</protein>
<proteinExistence type="predicted"/>
<evidence type="ECO:0000313" key="5">
    <source>
        <dbReference type="EMBL" id="QDT07752.1"/>
    </source>
</evidence>
<dbReference type="AlphaFoldDB" id="A0A517NKT9"/>